<name>A0A0J6T8G4_9HYPH</name>
<keyword evidence="3" id="KW-1185">Reference proteome</keyword>
<dbReference type="Proteomes" id="UP000035955">
    <property type="component" value="Unassembled WGS sequence"/>
</dbReference>
<sequence length="135" mass="14700">MAESEQYIGEVTHTSSTFLQAILAIILPVGAAFAEISDRIGEARANHWIVTCTLLLLTVVAAASGWRRALMLWPATLLWGLIAFGTVWEWRDEIQQKGTLSLLWEVGSTAAAMLLGPPLCAGLARRWLSPLTRAA</sequence>
<evidence type="ECO:0000256" key="1">
    <source>
        <dbReference type="SAM" id="Phobius"/>
    </source>
</evidence>
<feature type="transmembrane region" description="Helical" evidence="1">
    <location>
        <begin position="17"/>
        <end position="36"/>
    </location>
</feature>
<keyword evidence="1" id="KW-0812">Transmembrane</keyword>
<comment type="caution">
    <text evidence="2">The sequence shown here is derived from an EMBL/GenBank/DDBJ whole genome shotgun (WGS) entry which is preliminary data.</text>
</comment>
<dbReference type="OrthoDB" id="9981097at2"/>
<evidence type="ECO:0000313" key="3">
    <source>
        <dbReference type="Proteomes" id="UP000035955"/>
    </source>
</evidence>
<protein>
    <submittedName>
        <fullName evidence="2">Uncharacterized protein</fullName>
    </submittedName>
</protein>
<accession>A0A0J6T8G4</accession>
<reference evidence="2 3" key="1">
    <citation type="submission" date="2015-03" db="EMBL/GenBank/DDBJ databases">
        <title>Genome sequencing of Methylobacterium variabile DSM 16961.</title>
        <authorList>
            <person name="Chaudhry V."/>
            <person name="Patil P.B."/>
        </authorList>
    </citation>
    <scope>NUCLEOTIDE SEQUENCE [LARGE SCALE GENOMIC DNA]</scope>
    <source>
        <strain evidence="2 3">DSM 16961</strain>
    </source>
</reference>
<feature type="transmembrane region" description="Helical" evidence="1">
    <location>
        <begin position="48"/>
        <end position="66"/>
    </location>
</feature>
<gene>
    <name evidence="2" type="ORF">VQ02_03910</name>
</gene>
<keyword evidence="1" id="KW-1133">Transmembrane helix</keyword>
<organism evidence="2 3">
    <name type="scientific">Methylobacterium variabile</name>
    <dbReference type="NCBI Taxonomy" id="298794"/>
    <lineage>
        <taxon>Bacteria</taxon>
        <taxon>Pseudomonadati</taxon>
        <taxon>Pseudomonadota</taxon>
        <taxon>Alphaproteobacteria</taxon>
        <taxon>Hyphomicrobiales</taxon>
        <taxon>Methylobacteriaceae</taxon>
        <taxon>Methylobacterium</taxon>
    </lineage>
</organism>
<proteinExistence type="predicted"/>
<keyword evidence="1" id="KW-0472">Membrane</keyword>
<dbReference type="PATRIC" id="fig|298794.3.peg.3604"/>
<feature type="transmembrane region" description="Helical" evidence="1">
    <location>
        <begin position="72"/>
        <end position="90"/>
    </location>
</feature>
<dbReference type="AlphaFoldDB" id="A0A0J6T8G4"/>
<dbReference type="EMBL" id="LABY01000023">
    <property type="protein sequence ID" value="KMO42152.1"/>
    <property type="molecule type" value="Genomic_DNA"/>
</dbReference>
<evidence type="ECO:0000313" key="2">
    <source>
        <dbReference type="EMBL" id="KMO42152.1"/>
    </source>
</evidence>
<dbReference type="RefSeq" id="WP_048442851.1">
    <property type="nucleotide sequence ID" value="NZ_LABY01000023.1"/>
</dbReference>